<organism evidence="2 3">
    <name type="scientific">Setomelanomma holmii</name>
    <dbReference type="NCBI Taxonomy" id="210430"/>
    <lineage>
        <taxon>Eukaryota</taxon>
        <taxon>Fungi</taxon>
        <taxon>Dikarya</taxon>
        <taxon>Ascomycota</taxon>
        <taxon>Pezizomycotina</taxon>
        <taxon>Dothideomycetes</taxon>
        <taxon>Pleosporomycetidae</taxon>
        <taxon>Pleosporales</taxon>
        <taxon>Pleosporineae</taxon>
        <taxon>Phaeosphaeriaceae</taxon>
        <taxon>Setomelanomma</taxon>
    </lineage>
</organism>
<feature type="non-terminal residue" evidence="2">
    <location>
        <position position="1"/>
    </location>
</feature>
<protein>
    <recommendedName>
        <fullName evidence="1">Heterokaryon incompatibility domain-containing protein</fullName>
    </recommendedName>
</protein>
<dbReference type="EMBL" id="ML978155">
    <property type="protein sequence ID" value="KAF2036394.1"/>
    <property type="molecule type" value="Genomic_DNA"/>
</dbReference>
<name>A0A9P4HLE3_9PLEO</name>
<keyword evidence="3" id="KW-1185">Reference proteome</keyword>
<feature type="non-terminal residue" evidence="2">
    <location>
        <position position="116"/>
    </location>
</feature>
<evidence type="ECO:0000313" key="3">
    <source>
        <dbReference type="Proteomes" id="UP000799777"/>
    </source>
</evidence>
<gene>
    <name evidence="2" type="ORF">EK21DRAFT_47841</name>
</gene>
<reference evidence="2" key="1">
    <citation type="journal article" date="2020" name="Stud. Mycol.">
        <title>101 Dothideomycetes genomes: a test case for predicting lifestyles and emergence of pathogens.</title>
        <authorList>
            <person name="Haridas S."/>
            <person name="Albert R."/>
            <person name="Binder M."/>
            <person name="Bloem J."/>
            <person name="Labutti K."/>
            <person name="Salamov A."/>
            <person name="Andreopoulos B."/>
            <person name="Baker S."/>
            <person name="Barry K."/>
            <person name="Bills G."/>
            <person name="Bluhm B."/>
            <person name="Cannon C."/>
            <person name="Castanera R."/>
            <person name="Culley D."/>
            <person name="Daum C."/>
            <person name="Ezra D."/>
            <person name="Gonzalez J."/>
            <person name="Henrissat B."/>
            <person name="Kuo A."/>
            <person name="Liang C."/>
            <person name="Lipzen A."/>
            <person name="Lutzoni F."/>
            <person name="Magnuson J."/>
            <person name="Mondo S."/>
            <person name="Nolan M."/>
            <person name="Ohm R."/>
            <person name="Pangilinan J."/>
            <person name="Park H.-J."/>
            <person name="Ramirez L."/>
            <person name="Alfaro M."/>
            <person name="Sun H."/>
            <person name="Tritt A."/>
            <person name="Yoshinaga Y."/>
            <person name="Zwiers L.-H."/>
            <person name="Turgeon B."/>
            <person name="Goodwin S."/>
            <person name="Spatafora J."/>
            <person name="Crous P."/>
            <person name="Grigoriev I."/>
        </authorList>
    </citation>
    <scope>NUCLEOTIDE SEQUENCE</scope>
    <source>
        <strain evidence="2">CBS 110217</strain>
    </source>
</reference>
<dbReference type="PANTHER" id="PTHR33112">
    <property type="entry name" value="DOMAIN PROTEIN, PUTATIVE-RELATED"/>
    <property type="match status" value="1"/>
</dbReference>
<dbReference type="InterPro" id="IPR010730">
    <property type="entry name" value="HET"/>
</dbReference>
<feature type="domain" description="Heterokaryon incompatibility" evidence="1">
    <location>
        <begin position="11"/>
        <end position="114"/>
    </location>
</feature>
<sequence length="116" mass="12922">RVVPAPVRCKYVALSYVWGGAIPFKLRRSDITFSPDAERVFQNLSAHLDRRELPQTIKDAMFVVQAIGGKYLWVDCLCIVQDDVEELKGNIHQMHHIFSRAELTIVAAGGDVANAG</sequence>
<evidence type="ECO:0000313" key="2">
    <source>
        <dbReference type="EMBL" id="KAF2036394.1"/>
    </source>
</evidence>
<proteinExistence type="predicted"/>
<dbReference type="Proteomes" id="UP000799777">
    <property type="component" value="Unassembled WGS sequence"/>
</dbReference>
<accession>A0A9P4HLE3</accession>
<comment type="caution">
    <text evidence="2">The sequence shown here is derived from an EMBL/GenBank/DDBJ whole genome shotgun (WGS) entry which is preliminary data.</text>
</comment>
<dbReference type="Pfam" id="PF06985">
    <property type="entry name" value="HET"/>
    <property type="match status" value="1"/>
</dbReference>
<dbReference type="AlphaFoldDB" id="A0A9P4HLE3"/>
<dbReference type="PANTHER" id="PTHR33112:SF12">
    <property type="entry name" value="HETEROKARYON INCOMPATIBILITY DOMAIN-CONTAINING PROTEIN"/>
    <property type="match status" value="1"/>
</dbReference>
<evidence type="ECO:0000259" key="1">
    <source>
        <dbReference type="Pfam" id="PF06985"/>
    </source>
</evidence>
<dbReference type="OrthoDB" id="2958217at2759"/>